<dbReference type="PANTHER" id="PTHR31891:SF1">
    <property type="entry name" value="FORMAMIDASE C869.04-RELATED"/>
    <property type="match status" value="1"/>
</dbReference>
<dbReference type="PANTHER" id="PTHR31891">
    <property type="entry name" value="FORMAMIDASE C869.04-RELATED"/>
    <property type="match status" value="1"/>
</dbReference>
<dbReference type="EMBL" id="JBBWWR010000009">
    <property type="protein sequence ID" value="KAK8961358.1"/>
    <property type="molecule type" value="Genomic_DNA"/>
</dbReference>
<dbReference type="Proteomes" id="UP001412067">
    <property type="component" value="Unassembled WGS sequence"/>
</dbReference>
<comment type="caution">
    <text evidence="1">The sequence shown here is derived from an EMBL/GenBank/DDBJ whole genome shotgun (WGS) entry which is preliminary data.</text>
</comment>
<dbReference type="Pfam" id="PF03069">
    <property type="entry name" value="FmdA_AmdA"/>
    <property type="match status" value="1"/>
</dbReference>
<evidence type="ECO:0000313" key="2">
    <source>
        <dbReference type="Proteomes" id="UP001412067"/>
    </source>
</evidence>
<gene>
    <name evidence="1" type="ORF">KSP40_PGU000817</name>
</gene>
<accession>A0ABR2MEF5</accession>
<keyword evidence="2" id="KW-1185">Reference proteome</keyword>
<evidence type="ECO:0000313" key="1">
    <source>
        <dbReference type="EMBL" id="KAK8961358.1"/>
    </source>
</evidence>
<dbReference type="InterPro" id="IPR004304">
    <property type="entry name" value="FmdA_AmdA"/>
</dbReference>
<organism evidence="1 2">
    <name type="scientific">Platanthera guangdongensis</name>
    <dbReference type="NCBI Taxonomy" id="2320717"/>
    <lineage>
        <taxon>Eukaryota</taxon>
        <taxon>Viridiplantae</taxon>
        <taxon>Streptophyta</taxon>
        <taxon>Embryophyta</taxon>
        <taxon>Tracheophyta</taxon>
        <taxon>Spermatophyta</taxon>
        <taxon>Magnoliopsida</taxon>
        <taxon>Liliopsida</taxon>
        <taxon>Asparagales</taxon>
        <taxon>Orchidaceae</taxon>
        <taxon>Orchidoideae</taxon>
        <taxon>Orchideae</taxon>
        <taxon>Orchidinae</taxon>
        <taxon>Platanthera</taxon>
    </lineage>
</organism>
<name>A0ABR2MEF5_9ASPA</name>
<dbReference type="Gene3D" id="2.60.120.580">
    <property type="entry name" value="Acetamidase/Formamidase-like domains"/>
    <property type="match status" value="1"/>
</dbReference>
<proteinExistence type="predicted"/>
<protein>
    <submittedName>
        <fullName evidence="1">Uncharacterized protein</fullName>
    </submittedName>
</protein>
<reference evidence="1 2" key="1">
    <citation type="journal article" date="2022" name="Nat. Plants">
        <title>Genomes of leafy and leafless Platanthera orchids illuminate the evolution of mycoheterotrophy.</title>
        <authorList>
            <person name="Li M.H."/>
            <person name="Liu K.W."/>
            <person name="Li Z."/>
            <person name="Lu H.C."/>
            <person name="Ye Q.L."/>
            <person name="Zhang D."/>
            <person name="Wang J.Y."/>
            <person name="Li Y.F."/>
            <person name="Zhong Z.M."/>
            <person name="Liu X."/>
            <person name="Yu X."/>
            <person name="Liu D.K."/>
            <person name="Tu X.D."/>
            <person name="Liu B."/>
            <person name="Hao Y."/>
            <person name="Liao X.Y."/>
            <person name="Jiang Y.T."/>
            <person name="Sun W.H."/>
            <person name="Chen J."/>
            <person name="Chen Y.Q."/>
            <person name="Ai Y."/>
            <person name="Zhai J.W."/>
            <person name="Wu S.S."/>
            <person name="Zhou Z."/>
            <person name="Hsiao Y.Y."/>
            <person name="Wu W.L."/>
            <person name="Chen Y.Y."/>
            <person name="Lin Y.F."/>
            <person name="Hsu J.L."/>
            <person name="Li C.Y."/>
            <person name="Wang Z.W."/>
            <person name="Zhao X."/>
            <person name="Zhong W.Y."/>
            <person name="Ma X.K."/>
            <person name="Ma L."/>
            <person name="Huang J."/>
            <person name="Chen G.Z."/>
            <person name="Huang M.Z."/>
            <person name="Huang L."/>
            <person name="Peng D.H."/>
            <person name="Luo Y.B."/>
            <person name="Zou S.Q."/>
            <person name="Chen S.P."/>
            <person name="Lan S."/>
            <person name="Tsai W.C."/>
            <person name="Van de Peer Y."/>
            <person name="Liu Z.J."/>
        </authorList>
    </citation>
    <scope>NUCLEOTIDE SEQUENCE [LARGE SCALE GENOMIC DNA]</scope>
    <source>
        <strain evidence="1">Lor288</strain>
    </source>
</reference>
<sequence>MAPPSPRLVVLVDVKKKPWEQKRPLYNRWHPRIPPVAEVTEGEVFCVQMMDSTEGTVADNDSASDIKYLHLTTAFFLSPIEGPFSVLVVGCFLAKEKRIFYPDLDRTRRNTPPLLQRSRCLNFGARRLQGRNRVVPSYYVITDPVDLLLVQQYLLIEHSFRRFLSAEEEDQIFTRLDPNNSSSLRLR</sequence>